<keyword evidence="2" id="KW-1185">Reference proteome</keyword>
<dbReference type="InterPro" id="IPR031818">
    <property type="entry name" value="Hri1"/>
</dbReference>
<evidence type="ECO:0000313" key="1">
    <source>
        <dbReference type="EMBL" id="KAI1857904.1"/>
    </source>
</evidence>
<protein>
    <recommendedName>
        <fullName evidence="3">Protein HRI1</fullName>
    </recommendedName>
</protein>
<gene>
    <name evidence="1" type="ORF">JX265_010934</name>
</gene>
<reference evidence="1" key="1">
    <citation type="submission" date="2021-03" db="EMBL/GenBank/DDBJ databases">
        <title>Revisited historic fungal species revealed as producer of novel bioactive compounds through whole genome sequencing and comparative genomics.</title>
        <authorList>
            <person name="Vignolle G.A."/>
            <person name="Hochenegger N."/>
            <person name="Mach R.L."/>
            <person name="Mach-Aigner A.R."/>
            <person name="Javad Rahimi M."/>
            <person name="Salim K.A."/>
            <person name="Chan C.M."/>
            <person name="Lim L.B.L."/>
            <person name="Cai F."/>
            <person name="Druzhinina I.S."/>
            <person name="U'Ren J.M."/>
            <person name="Derntl C."/>
        </authorList>
    </citation>
    <scope>NUCLEOTIDE SEQUENCE</scope>
    <source>
        <strain evidence="1">TUCIM 5799</strain>
    </source>
</reference>
<dbReference type="OrthoDB" id="4045395at2759"/>
<dbReference type="AlphaFoldDB" id="A0A9P9WD47"/>
<organism evidence="1 2">
    <name type="scientific">Neoarthrinium moseri</name>
    <dbReference type="NCBI Taxonomy" id="1658444"/>
    <lineage>
        <taxon>Eukaryota</taxon>
        <taxon>Fungi</taxon>
        <taxon>Dikarya</taxon>
        <taxon>Ascomycota</taxon>
        <taxon>Pezizomycotina</taxon>
        <taxon>Sordariomycetes</taxon>
        <taxon>Xylariomycetidae</taxon>
        <taxon>Amphisphaeriales</taxon>
        <taxon>Apiosporaceae</taxon>
        <taxon>Neoarthrinium</taxon>
    </lineage>
</organism>
<comment type="caution">
    <text evidence="1">The sequence shown here is derived from an EMBL/GenBank/DDBJ whole genome shotgun (WGS) entry which is preliminary data.</text>
</comment>
<dbReference type="Proteomes" id="UP000829685">
    <property type="component" value="Unassembled WGS sequence"/>
</dbReference>
<dbReference type="EMBL" id="JAFIMR010000038">
    <property type="protein sequence ID" value="KAI1857904.1"/>
    <property type="molecule type" value="Genomic_DNA"/>
</dbReference>
<name>A0A9P9WD47_9PEZI</name>
<proteinExistence type="predicted"/>
<accession>A0A9P9WD47</accession>
<dbReference type="Pfam" id="PF16815">
    <property type="entry name" value="HRI1"/>
    <property type="match status" value="1"/>
</dbReference>
<sequence>MPIKDTPQTLKRVSIRWLPEPAYEDSDTIALNVGGYFMDLRVGTADGSLQWSRCGERKKLKEDPLTCQWTRIIDSLGSTDPDEAAFSELPNGDSLEYGTFNKDGVPTSYEEVWRDVKATVDSENWAWIIQSVDGSTFLGKLDNIFLGMKQQVKGGSFAVRKEEYDGASKEWKTTFADGDTDTIPRALDALKIEGGERVTGQTVVVNQGDYVIRGIARS</sequence>
<evidence type="ECO:0000313" key="2">
    <source>
        <dbReference type="Proteomes" id="UP000829685"/>
    </source>
</evidence>
<dbReference type="Gene3D" id="2.40.128.320">
    <property type="entry name" value="Protein HRI1, N-terminal domain"/>
    <property type="match status" value="1"/>
</dbReference>
<evidence type="ECO:0008006" key="3">
    <source>
        <dbReference type="Google" id="ProtNLM"/>
    </source>
</evidence>
<dbReference type="InterPro" id="IPR043047">
    <property type="entry name" value="Hri1_N_sf"/>
</dbReference>